<feature type="domain" description="HTH CENPB-type" evidence="4">
    <location>
        <begin position="65"/>
        <end position="110"/>
    </location>
</feature>
<dbReference type="InterPro" id="IPR007889">
    <property type="entry name" value="HTH_Psq"/>
</dbReference>
<comment type="subcellular location">
    <subcellularLocation>
        <location evidence="1">Nucleus</location>
    </subcellularLocation>
</comment>
<dbReference type="PANTHER" id="PTHR19303:SF73">
    <property type="entry name" value="PROTEIN PDC2"/>
    <property type="match status" value="1"/>
</dbReference>
<protein>
    <recommendedName>
        <fullName evidence="4">HTH CENPB-type domain-containing protein</fullName>
    </recommendedName>
</protein>
<dbReference type="InterPro" id="IPR050863">
    <property type="entry name" value="CenT-Element_Derived"/>
</dbReference>
<evidence type="ECO:0000256" key="2">
    <source>
        <dbReference type="ARBA" id="ARBA00023125"/>
    </source>
</evidence>
<gene>
    <name evidence="5" type="ORF">DBV15_12009</name>
</gene>
<keyword evidence="2" id="KW-0238">DNA-binding</keyword>
<accession>A0A4S2JQR6</accession>
<dbReference type="PROSITE" id="PS51253">
    <property type="entry name" value="HTH_CENPB"/>
    <property type="match status" value="1"/>
</dbReference>
<proteinExistence type="predicted"/>
<reference evidence="5 6" key="1">
    <citation type="journal article" date="2019" name="Philos. Trans. R. Soc. Lond., B, Biol. Sci.">
        <title>Ant behaviour and brain gene expression of defending hosts depend on the ecological success of the intruding social parasite.</title>
        <authorList>
            <person name="Kaur R."/>
            <person name="Stoldt M."/>
            <person name="Jongepier E."/>
            <person name="Feldmeyer B."/>
            <person name="Menzel F."/>
            <person name="Bornberg-Bauer E."/>
            <person name="Foitzik S."/>
        </authorList>
    </citation>
    <scope>NUCLEOTIDE SEQUENCE [LARGE SCALE GENOMIC DNA]</scope>
    <source>
        <tissue evidence="5">Whole body</tissue>
    </source>
</reference>
<evidence type="ECO:0000313" key="5">
    <source>
        <dbReference type="EMBL" id="TGZ38545.1"/>
    </source>
</evidence>
<dbReference type="AlphaFoldDB" id="A0A4S2JQR6"/>
<feature type="non-terminal residue" evidence="5">
    <location>
        <position position="110"/>
    </location>
</feature>
<dbReference type="Gene3D" id="1.10.10.60">
    <property type="entry name" value="Homeodomain-like"/>
    <property type="match status" value="1"/>
</dbReference>
<keyword evidence="3" id="KW-0539">Nucleus</keyword>
<dbReference type="GO" id="GO:0005634">
    <property type="term" value="C:nucleus"/>
    <property type="evidence" value="ECO:0007669"/>
    <property type="project" value="UniProtKB-SubCell"/>
</dbReference>
<dbReference type="InterPro" id="IPR006600">
    <property type="entry name" value="HTH_CenpB_DNA-bd_dom"/>
</dbReference>
<dbReference type="InterPro" id="IPR036388">
    <property type="entry name" value="WH-like_DNA-bd_sf"/>
</dbReference>
<organism evidence="5 6">
    <name type="scientific">Temnothorax longispinosus</name>
    <dbReference type="NCBI Taxonomy" id="300112"/>
    <lineage>
        <taxon>Eukaryota</taxon>
        <taxon>Metazoa</taxon>
        <taxon>Ecdysozoa</taxon>
        <taxon>Arthropoda</taxon>
        <taxon>Hexapoda</taxon>
        <taxon>Insecta</taxon>
        <taxon>Pterygota</taxon>
        <taxon>Neoptera</taxon>
        <taxon>Endopterygota</taxon>
        <taxon>Hymenoptera</taxon>
        <taxon>Apocrita</taxon>
        <taxon>Aculeata</taxon>
        <taxon>Formicoidea</taxon>
        <taxon>Formicidae</taxon>
        <taxon>Myrmicinae</taxon>
        <taxon>Temnothorax</taxon>
    </lineage>
</organism>
<dbReference type="Proteomes" id="UP000310200">
    <property type="component" value="Unassembled WGS sequence"/>
</dbReference>
<dbReference type="STRING" id="300112.A0A4S2JQR6"/>
<dbReference type="EMBL" id="QBLH01003395">
    <property type="protein sequence ID" value="TGZ38545.1"/>
    <property type="molecule type" value="Genomic_DNA"/>
</dbReference>
<comment type="caution">
    <text evidence="5">The sequence shown here is derived from an EMBL/GenBank/DDBJ whole genome shotgun (WGS) entry which is preliminary data.</text>
</comment>
<evidence type="ECO:0000256" key="1">
    <source>
        <dbReference type="ARBA" id="ARBA00004123"/>
    </source>
</evidence>
<dbReference type="InterPro" id="IPR009057">
    <property type="entry name" value="Homeodomain-like_sf"/>
</dbReference>
<evidence type="ECO:0000313" key="6">
    <source>
        <dbReference type="Proteomes" id="UP000310200"/>
    </source>
</evidence>
<dbReference type="Pfam" id="PF03221">
    <property type="entry name" value="HTH_Tnp_Tc5"/>
    <property type="match status" value="1"/>
</dbReference>
<evidence type="ECO:0000256" key="3">
    <source>
        <dbReference type="ARBA" id="ARBA00023242"/>
    </source>
</evidence>
<dbReference type="SUPFAM" id="SSF46689">
    <property type="entry name" value="Homeodomain-like"/>
    <property type="match status" value="2"/>
</dbReference>
<dbReference type="PANTHER" id="PTHR19303">
    <property type="entry name" value="TRANSPOSON"/>
    <property type="match status" value="1"/>
</dbReference>
<sequence length="110" mass="12955">MENNISKRKYKSYTAVDKIKILKECGNASMAKISRKYNISTQTIRNWKKNKLQLEELTRNKNSSKIKRVRRPTSEVFDKALHIWFQELRMRSIPISGPIIKAKALEMSKE</sequence>
<dbReference type="GO" id="GO:0003677">
    <property type="term" value="F:DNA binding"/>
    <property type="evidence" value="ECO:0007669"/>
    <property type="project" value="UniProtKB-KW"/>
</dbReference>
<keyword evidence="6" id="KW-1185">Reference proteome</keyword>
<dbReference type="Pfam" id="PF04218">
    <property type="entry name" value="CENP-B_N"/>
    <property type="match status" value="1"/>
</dbReference>
<dbReference type="Gene3D" id="1.10.10.10">
    <property type="entry name" value="Winged helix-like DNA-binding domain superfamily/Winged helix DNA-binding domain"/>
    <property type="match status" value="1"/>
</dbReference>
<evidence type="ECO:0000259" key="4">
    <source>
        <dbReference type="PROSITE" id="PS51253"/>
    </source>
</evidence>
<name>A0A4S2JQR6_9HYME</name>